<proteinExistence type="predicted"/>
<reference evidence="1" key="1">
    <citation type="submission" date="2023-03" db="EMBL/GenBank/DDBJ databases">
        <title>Draft genome sequence of a Mycolicibacterium mageritense strain H4_3_1 isolated from a hybrid biological-inorganic system reactor.</title>
        <authorList>
            <person name="Feng X."/>
            <person name="Kazama D."/>
            <person name="Sato K."/>
            <person name="Kobayashi H."/>
        </authorList>
    </citation>
    <scope>NUCLEOTIDE SEQUENCE</scope>
    <source>
        <strain evidence="1">H4_3_1</strain>
    </source>
</reference>
<dbReference type="RefSeq" id="WP_286214780.1">
    <property type="nucleotide sequence ID" value="NZ_AP027452.1"/>
</dbReference>
<gene>
    <name evidence="1" type="ORF">hbim_02177</name>
</gene>
<accession>A0AAI8TSX5</accession>
<dbReference type="Proteomes" id="UP001241092">
    <property type="component" value="Chromosome"/>
</dbReference>
<name>A0AAI8TSX5_MYCME</name>
<evidence type="ECO:0000313" key="1">
    <source>
        <dbReference type="EMBL" id="BDY28246.1"/>
    </source>
</evidence>
<evidence type="ECO:0000313" key="2">
    <source>
        <dbReference type="Proteomes" id="UP001241092"/>
    </source>
</evidence>
<sequence>MDKNSKLFTEFSQFIIANELSQTDFGNQFNFDLHAIIVRRLVSAIRDFGAGRPLVWYWYDGNSWVPDDIWASTPDLDSAIEGSGLPWSALSMHRPSFDLSTLAPIPDRATARHFEPPANVLSVEPWDTNSVSWLDRVGKTLITGWVDPAVDDSHFYIDNRLGITSSLTFEKATLKSYATGFVQTNIAGFTELICDTQGEMVTPGYLGLAVVNDDAILTTPVGASWNFYGELTDVDGWIQRFSRYPLLPPEDRPKLNF</sequence>
<dbReference type="EMBL" id="AP027452">
    <property type="protein sequence ID" value="BDY28246.1"/>
    <property type="molecule type" value="Genomic_DNA"/>
</dbReference>
<organism evidence="1 2">
    <name type="scientific">Mycolicibacterium mageritense</name>
    <name type="common">Mycobacterium mageritense</name>
    <dbReference type="NCBI Taxonomy" id="53462"/>
    <lineage>
        <taxon>Bacteria</taxon>
        <taxon>Bacillati</taxon>
        <taxon>Actinomycetota</taxon>
        <taxon>Actinomycetes</taxon>
        <taxon>Mycobacteriales</taxon>
        <taxon>Mycobacteriaceae</taxon>
        <taxon>Mycolicibacterium</taxon>
    </lineage>
</organism>
<dbReference type="AlphaFoldDB" id="A0AAI8TSX5"/>
<protein>
    <submittedName>
        <fullName evidence="1">Uncharacterized protein</fullName>
    </submittedName>
</protein>